<sequence>MPISREHACDLRPWAGLQDYERVGTTDQRARTAHVLVWVGTVVGVVALLFTAWAFFWKTPAQQADSAEPTAAASASATGAAVPSPAPAGEIWHAGWGPKRDTFTGKHPAGYAVLNSITDNPAVGDERNFVRVRTAGEGEFRDYIRAKPGDELELMVYMANDAADNLDGTAATIHGLQAEFYFPPVGTDNGVAVTLRGKNVAEVWDGATVLSDVPIQLRPIAGSMSMYTNAGDWPIDMGASLSVVTLGWEKQDGEFPVGYAADGKYRGNGYLQLRLSVVQAG</sequence>
<evidence type="ECO:0000313" key="4">
    <source>
        <dbReference type="Proteomes" id="UP000233276"/>
    </source>
</evidence>
<gene>
    <name evidence="3" type="ORF">CXR34_08035</name>
</gene>
<evidence type="ECO:0000313" key="3">
    <source>
        <dbReference type="EMBL" id="AUG29413.1"/>
    </source>
</evidence>
<dbReference type="Proteomes" id="UP000233276">
    <property type="component" value="Chromosome"/>
</dbReference>
<feature type="compositionally biased region" description="Low complexity" evidence="1">
    <location>
        <begin position="68"/>
        <end position="90"/>
    </location>
</feature>
<dbReference type="AlphaFoldDB" id="A0A2K9DXP4"/>
<dbReference type="EMBL" id="CP025299">
    <property type="protein sequence ID" value="AUG29413.1"/>
    <property type="molecule type" value="Genomic_DNA"/>
</dbReference>
<name>A0A2K9DXP4_9MICO</name>
<keyword evidence="2" id="KW-0812">Transmembrane</keyword>
<feature type="transmembrane region" description="Helical" evidence="2">
    <location>
        <begin position="35"/>
        <end position="57"/>
    </location>
</feature>
<accession>A0A2K9DXP4</accession>
<keyword evidence="2" id="KW-1133">Transmembrane helix</keyword>
<protein>
    <submittedName>
        <fullName evidence="3">Uncharacterized protein</fullName>
    </submittedName>
</protein>
<dbReference type="KEGG" id="mhos:CXR34_08035"/>
<proteinExistence type="predicted"/>
<reference evidence="3 4" key="1">
    <citation type="submission" date="2017-12" db="EMBL/GenBank/DDBJ databases">
        <title>Isolation and characterization of estrogens degradatiion strain Microbacterium hominis SJTG1.</title>
        <authorList>
            <person name="Xiong W."/>
            <person name="Yin C."/>
            <person name="Zheng D."/>
            <person name="Liang R."/>
        </authorList>
    </citation>
    <scope>NUCLEOTIDE SEQUENCE [LARGE SCALE GENOMIC DNA]</scope>
    <source>
        <strain evidence="3 4">SJTG1</strain>
    </source>
</reference>
<feature type="region of interest" description="Disordered" evidence="1">
    <location>
        <begin position="68"/>
        <end position="91"/>
    </location>
</feature>
<evidence type="ECO:0000256" key="2">
    <source>
        <dbReference type="SAM" id="Phobius"/>
    </source>
</evidence>
<keyword evidence="2" id="KW-0472">Membrane</keyword>
<organism evidence="3 4">
    <name type="scientific">Microbacterium hominis</name>
    <dbReference type="NCBI Taxonomy" id="162426"/>
    <lineage>
        <taxon>Bacteria</taxon>
        <taxon>Bacillati</taxon>
        <taxon>Actinomycetota</taxon>
        <taxon>Actinomycetes</taxon>
        <taxon>Micrococcales</taxon>
        <taxon>Microbacteriaceae</taxon>
        <taxon>Microbacterium</taxon>
    </lineage>
</organism>
<evidence type="ECO:0000256" key="1">
    <source>
        <dbReference type="SAM" id="MobiDB-lite"/>
    </source>
</evidence>